<dbReference type="Ensembl" id="ENSFHET00000025341.1">
    <property type="protein sequence ID" value="ENSFHEP00000016829.1"/>
    <property type="gene ID" value="ENSFHEG00000000476.1"/>
</dbReference>
<dbReference type="GO" id="GO:0006508">
    <property type="term" value="P:proteolysis"/>
    <property type="evidence" value="ECO:0007669"/>
    <property type="project" value="UniProtKB-KW"/>
</dbReference>
<dbReference type="GO" id="GO:0008270">
    <property type="term" value="F:zinc ion binding"/>
    <property type="evidence" value="ECO:0007669"/>
    <property type="project" value="UniProtKB-UniRule"/>
</dbReference>
<name>A0A3Q2PUI3_FUNHE</name>
<organism evidence="4 5">
    <name type="scientific">Fundulus heteroclitus</name>
    <name type="common">Killifish</name>
    <name type="synonym">Mummichog</name>
    <dbReference type="NCBI Taxonomy" id="8078"/>
    <lineage>
        <taxon>Eukaryota</taxon>
        <taxon>Metazoa</taxon>
        <taxon>Chordata</taxon>
        <taxon>Craniata</taxon>
        <taxon>Vertebrata</taxon>
        <taxon>Euteleostomi</taxon>
        <taxon>Actinopterygii</taxon>
        <taxon>Neopterygii</taxon>
        <taxon>Teleostei</taxon>
        <taxon>Neoteleostei</taxon>
        <taxon>Acanthomorphata</taxon>
        <taxon>Ovalentaria</taxon>
        <taxon>Atherinomorphae</taxon>
        <taxon>Cyprinodontiformes</taxon>
        <taxon>Fundulidae</taxon>
        <taxon>Fundulus</taxon>
    </lineage>
</organism>
<proteinExistence type="predicted"/>
<dbReference type="STRING" id="8078.ENSFHEP00000016829"/>
<dbReference type="SUPFAM" id="SSF55486">
    <property type="entry name" value="Metalloproteases ('zincins'), catalytic domain"/>
    <property type="match status" value="1"/>
</dbReference>
<feature type="chain" id="PRO_5018380760" description="Metalloendopeptidase" evidence="2">
    <location>
        <begin position="21"/>
        <end position="249"/>
    </location>
</feature>
<keyword evidence="1 2" id="KW-0862">Zinc</keyword>
<dbReference type="PANTHER" id="PTHR10127:SF899">
    <property type="entry name" value="ASTACIN-LIKE METALLOENDOPEPTIDASE-RELATED"/>
    <property type="match status" value="1"/>
</dbReference>
<dbReference type="AlphaFoldDB" id="A0A3Q2PUI3"/>
<dbReference type="PANTHER" id="PTHR10127">
    <property type="entry name" value="DISCOIDIN, CUB, EGF, LAMININ , AND ZINC METALLOPROTEASE DOMAIN CONTAINING"/>
    <property type="match status" value="1"/>
</dbReference>
<keyword evidence="1 2" id="KW-0479">Metal-binding</keyword>
<dbReference type="GO" id="GO:0004222">
    <property type="term" value="F:metalloendopeptidase activity"/>
    <property type="evidence" value="ECO:0007669"/>
    <property type="project" value="UniProtKB-UniRule"/>
</dbReference>
<keyword evidence="5" id="KW-1185">Reference proteome</keyword>
<dbReference type="InterPro" id="IPR024079">
    <property type="entry name" value="MetalloPept_cat_dom_sf"/>
</dbReference>
<comment type="cofactor">
    <cofactor evidence="1 2">
        <name>Zn(2+)</name>
        <dbReference type="ChEBI" id="CHEBI:29105"/>
    </cofactor>
    <text evidence="1 2">Binds 1 zinc ion per subunit.</text>
</comment>
<comment type="caution">
    <text evidence="1">Lacks conserved residue(s) required for the propagation of feature annotation.</text>
</comment>
<dbReference type="InterPro" id="IPR001506">
    <property type="entry name" value="Peptidase_M12A"/>
</dbReference>
<evidence type="ECO:0000259" key="3">
    <source>
        <dbReference type="PROSITE" id="PS51864"/>
    </source>
</evidence>
<dbReference type="InterPro" id="IPR006026">
    <property type="entry name" value="Peptidase_Metallo"/>
</dbReference>
<dbReference type="Pfam" id="PF01400">
    <property type="entry name" value="Astacin"/>
    <property type="match status" value="1"/>
</dbReference>
<evidence type="ECO:0000313" key="5">
    <source>
        <dbReference type="Proteomes" id="UP000265000"/>
    </source>
</evidence>
<dbReference type="Proteomes" id="UP000265000">
    <property type="component" value="Unplaced"/>
</dbReference>
<evidence type="ECO:0000256" key="1">
    <source>
        <dbReference type="PROSITE-ProRule" id="PRU01211"/>
    </source>
</evidence>
<keyword evidence="1 2" id="KW-0378">Hydrolase</keyword>
<accession>A0A3Q2PUI3</accession>
<dbReference type="SMART" id="SM00235">
    <property type="entry name" value="ZnMc"/>
    <property type="match status" value="1"/>
</dbReference>
<evidence type="ECO:0000256" key="2">
    <source>
        <dbReference type="RuleBase" id="RU361183"/>
    </source>
</evidence>
<feature type="binding site" evidence="1">
    <location>
        <position position="159"/>
    </location>
    <ligand>
        <name>Zn(2+)</name>
        <dbReference type="ChEBI" id="CHEBI:29105"/>
        <note>catalytic</note>
    </ligand>
</feature>
<reference evidence="4" key="1">
    <citation type="submission" date="2025-08" db="UniProtKB">
        <authorList>
            <consortium name="Ensembl"/>
        </authorList>
    </citation>
    <scope>IDENTIFICATION</scope>
</reference>
<feature type="domain" description="Peptidase M12A" evidence="3">
    <location>
        <begin position="47"/>
        <end position="249"/>
    </location>
</feature>
<feature type="signal peptide" evidence="2">
    <location>
        <begin position="1"/>
        <end position="20"/>
    </location>
</feature>
<dbReference type="PROSITE" id="PS51864">
    <property type="entry name" value="ASTACIN"/>
    <property type="match status" value="1"/>
</dbReference>
<dbReference type="GeneTree" id="ENSGT00940000154856"/>
<keyword evidence="2" id="KW-0732">Signal</keyword>
<dbReference type="Gene3D" id="3.40.390.10">
    <property type="entry name" value="Collagenase (Catalytic Domain)"/>
    <property type="match status" value="1"/>
</dbReference>
<feature type="binding site" evidence="1">
    <location>
        <position position="149"/>
    </location>
    <ligand>
        <name>Zn(2+)</name>
        <dbReference type="ChEBI" id="CHEBI:29105"/>
        <note>catalytic</note>
    </ligand>
</feature>
<dbReference type="EC" id="3.4.24.-" evidence="2"/>
<sequence length="249" mass="28910">MVPAFFFLLFLSVIVEICLSRECNIKLYTETPMLLDDIVIPDIQSRNADPCTAWGCKWPKSERFVYVPYNISTAYSEQNCEKERNRIIDALKSFNESTCIRFVPCKSSHRDYIHFFSGEGCWSYLGRQKGGQKISLKRKGCFRFGTIQHEILHALGFNHEQSRSDRDEYVWILFKNIEEGKEGNFKKKKTNNLGTPYDFNSVMEYPNKAFSKNGKPTIVAKCDPNLVFGQRIKMDVNDIARVNKLYECC</sequence>
<reference evidence="4" key="2">
    <citation type="submission" date="2025-09" db="UniProtKB">
        <authorList>
            <consortium name="Ensembl"/>
        </authorList>
    </citation>
    <scope>IDENTIFICATION</scope>
</reference>
<evidence type="ECO:0000313" key="4">
    <source>
        <dbReference type="Ensembl" id="ENSFHEP00000016829.1"/>
    </source>
</evidence>
<dbReference type="PRINTS" id="PR00480">
    <property type="entry name" value="ASTACIN"/>
</dbReference>
<protein>
    <recommendedName>
        <fullName evidence="2">Metalloendopeptidase</fullName>
        <ecNumber evidence="2">3.4.24.-</ecNumber>
    </recommendedName>
</protein>
<keyword evidence="1 2" id="KW-0645">Protease</keyword>
<keyword evidence="1 2" id="KW-0482">Metalloprotease</keyword>
<dbReference type="FunFam" id="3.40.390.10:FF:000065">
    <property type="entry name" value="Metalloendopeptidase"/>
    <property type="match status" value="1"/>
</dbReference>
<feature type="binding site" evidence="1">
    <location>
        <position position="153"/>
    </location>
    <ligand>
        <name>Zn(2+)</name>
        <dbReference type="ChEBI" id="CHEBI:29105"/>
        <note>catalytic</note>
    </ligand>
</feature>
<feature type="active site" evidence="1">
    <location>
        <position position="150"/>
    </location>
</feature>